<organism evidence="8 9">
    <name type="scientific">Massilia aerilata</name>
    <dbReference type="NCBI Taxonomy" id="453817"/>
    <lineage>
        <taxon>Bacteria</taxon>
        <taxon>Pseudomonadati</taxon>
        <taxon>Pseudomonadota</taxon>
        <taxon>Betaproteobacteria</taxon>
        <taxon>Burkholderiales</taxon>
        <taxon>Oxalobacteraceae</taxon>
        <taxon>Telluria group</taxon>
        <taxon>Massilia</taxon>
    </lineage>
</organism>
<dbReference type="GO" id="GO:0016787">
    <property type="term" value="F:hydrolase activity"/>
    <property type="evidence" value="ECO:0007669"/>
    <property type="project" value="UniProtKB-KW"/>
</dbReference>
<sequence length="488" mass="52714">MALANRLRLRSAFPILLLAAFSAWPAAAAPEKGEGPTVQAWLTTGDQTRLLSREADASFSSAMVKMAAGTPVIEVDPGTSYQQIAGFGAAITDASAWLIQQKMQPAQREALMRELFGRGQGKNPGIGLSFTRLTIGASDFSRTHYSFDDMPAGEKDPQLRHFSIAAQRDTVLPAVKAALKINPQLKVMASPWSAPGWMKSSDSLVKGSLKPEAYDAFARYLNRYVDAMKAEGVAISALTLQNEPHFEPGDYPGMRVDPARRAAFIGGHLGPLLARANPGTAIFDWDHNWDEPDSPATVLADPQAAKYVSGVAWHCYAGKSEVQATVHDKFPAKDTWFTECSGGRWSPDWAKNLQYFTKTLVIDTTRGWARGVLFWNLALDEKDGPHLGGCKDCRGVVTIDSKTGTVTRNVEYYALAHASRFVLPGARRIASSEASEGVANVAFRNPDGGVVLLLANGEAAARTVAVKVGKASFRYTLPGSSVATLLWK</sequence>
<keyword evidence="3 4" id="KW-0378">Hydrolase</keyword>
<evidence type="ECO:0000256" key="3">
    <source>
        <dbReference type="ARBA" id="ARBA00022801"/>
    </source>
</evidence>
<proteinExistence type="inferred from homology"/>
<dbReference type="InterPro" id="IPR001139">
    <property type="entry name" value="Glyco_hydro_30"/>
</dbReference>
<evidence type="ECO:0000313" key="8">
    <source>
        <dbReference type="EMBL" id="MFC5549066.1"/>
    </source>
</evidence>
<accession>A0ABW0RYE9</accession>
<protein>
    <submittedName>
        <fullName evidence="8">Glycoside hydrolase family 30 beta sandwich domain-containing protein</fullName>
    </submittedName>
</protein>
<feature type="domain" description="Glycosyl hydrolase family 30 TIM-barrel" evidence="6">
    <location>
        <begin position="84"/>
        <end position="422"/>
    </location>
</feature>
<dbReference type="InterPro" id="IPR033452">
    <property type="entry name" value="GH30_C"/>
</dbReference>
<evidence type="ECO:0000256" key="4">
    <source>
        <dbReference type="RuleBase" id="RU361188"/>
    </source>
</evidence>
<comment type="caution">
    <text evidence="8">The sequence shown here is derived from an EMBL/GenBank/DDBJ whole genome shotgun (WGS) entry which is preliminary data.</text>
</comment>
<keyword evidence="4" id="KW-0326">Glycosidase</keyword>
<evidence type="ECO:0000313" key="9">
    <source>
        <dbReference type="Proteomes" id="UP001596086"/>
    </source>
</evidence>
<evidence type="ECO:0000256" key="5">
    <source>
        <dbReference type="SAM" id="SignalP"/>
    </source>
</evidence>
<evidence type="ECO:0000256" key="2">
    <source>
        <dbReference type="ARBA" id="ARBA00022729"/>
    </source>
</evidence>
<keyword evidence="2 5" id="KW-0732">Signal</keyword>
<evidence type="ECO:0000259" key="6">
    <source>
        <dbReference type="Pfam" id="PF02055"/>
    </source>
</evidence>
<dbReference type="EMBL" id="JBHSMZ010000006">
    <property type="protein sequence ID" value="MFC5549066.1"/>
    <property type="molecule type" value="Genomic_DNA"/>
</dbReference>
<dbReference type="Gene3D" id="3.20.20.80">
    <property type="entry name" value="Glycosidases"/>
    <property type="match status" value="1"/>
</dbReference>
<feature type="domain" description="Glycosyl hydrolase family 30 beta sandwich" evidence="7">
    <location>
        <begin position="425"/>
        <end position="485"/>
    </location>
</feature>
<dbReference type="RefSeq" id="WP_379770579.1">
    <property type="nucleotide sequence ID" value="NZ_JBHSMZ010000006.1"/>
</dbReference>
<dbReference type="SUPFAM" id="SSF51445">
    <property type="entry name" value="(Trans)glycosidases"/>
    <property type="match status" value="1"/>
</dbReference>
<dbReference type="InterPro" id="IPR017853">
    <property type="entry name" value="GH"/>
</dbReference>
<evidence type="ECO:0000259" key="7">
    <source>
        <dbReference type="Pfam" id="PF17189"/>
    </source>
</evidence>
<dbReference type="InterPro" id="IPR033453">
    <property type="entry name" value="Glyco_hydro_30_TIM-barrel"/>
</dbReference>
<evidence type="ECO:0000256" key="1">
    <source>
        <dbReference type="ARBA" id="ARBA00005382"/>
    </source>
</evidence>
<dbReference type="Gene3D" id="2.60.40.1180">
    <property type="entry name" value="Golgi alpha-mannosidase II"/>
    <property type="match status" value="1"/>
</dbReference>
<dbReference type="Pfam" id="PF02055">
    <property type="entry name" value="Glyco_hydro_30"/>
    <property type="match status" value="1"/>
</dbReference>
<dbReference type="InterPro" id="IPR013780">
    <property type="entry name" value="Glyco_hydro_b"/>
</dbReference>
<reference evidence="9" key="1">
    <citation type="journal article" date="2019" name="Int. J. Syst. Evol. Microbiol.">
        <title>The Global Catalogue of Microorganisms (GCM) 10K type strain sequencing project: providing services to taxonomists for standard genome sequencing and annotation.</title>
        <authorList>
            <consortium name="The Broad Institute Genomics Platform"/>
            <consortium name="The Broad Institute Genome Sequencing Center for Infectious Disease"/>
            <person name="Wu L."/>
            <person name="Ma J."/>
        </authorList>
    </citation>
    <scope>NUCLEOTIDE SEQUENCE [LARGE SCALE GENOMIC DNA]</scope>
    <source>
        <strain evidence="9">CGMCC 4.5798</strain>
    </source>
</reference>
<dbReference type="PANTHER" id="PTHR11069:SF23">
    <property type="entry name" value="LYSOSOMAL ACID GLUCOSYLCERAMIDASE"/>
    <property type="match status" value="1"/>
</dbReference>
<feature type="chain" id="PRO_5046635446" evidence="5">
    <location>
        <begin position="29"/>
        <end position="488"/>
    </location>
</feature>
<dbReference type="PANTHER" id="PTHR11069">
    <property type="entry name" value="GLUCOSYLCERAMIDASE"/>
    <property type="match status" value="1"/>
</dbReference>
<dbReference type="Proteomes" id="UP001596086">
    <property type="component" value="Unassembled WGS sequence"/>
</dbReference>
<feature type="signal peptide" evidence="5">
    <location>
        <begin position="1"/>
        <end position="28"/>
    </location>
</feature>
<name>A0ABW0RYE9_9BURK</name>
<dbReference type="Pfam" id="PF17189">
    <property type="entry name" value="Glyco_hydro_30C"/>
    <property type="match status" value="1"/>
</dbReference>
<keyword evidence="9" id="KW-1185">Reference proteome</keyword>
<gene>
    <name evidence="8" type="ORF">ACFPO9_11105</name>
</gene>
<comment type="similarity">
    <text evidence="1 4">Belongs to the glycosyl hydrolase 30 family.</text>
</comment>